<gene>
    <name evidence="1" type="ORF">AWH56_001360</name>
</gene>
<proteinExistence type="predicted"/>
<sequence length="128" mass="14280">MYHRQNNMYDVCKNHMHRYVMVQTADQQSFDGIVENVDETNLYLAVPTGEAMQRDEGSEERLLGGVGLGYGAGVGFPGYGFPGYGFPGYGYPGFGYPGFGYPYGPRRRFQRLILPLAAITALSLLPYY</sequence>
<dbReference type="AlphaFoldDB" id="A0A7S7L8G3"/>
<dbReference type="RefSeq" id="WP_182080649.1">
    <property type="nucleotide sequence ID" value="NZ_CP063356.2"/>
</dbReference>
<dbReference type="KEGG" id="aia:AWH56_001360"/>
<keyword evidence="2" id="KW-1185">Reference proteome</keyword>
<dbReference type="EMBL" id="CP063356">
    <property type="protein sequence ID" value="QOY36374.1"/>
    <property type="molecule type" value="Genomic_DNA"/>
</dbReference>
<accession>A0A7S7L8G3</accession>
<evidence type="ECO:0000313" key="1">
    <source>
        <dbReference type="EMBL" id="QOY36374.1"/>
    </source>
</evidence>
<reference evidence="1 2" key="2">
    <citation type="journal article" date="2019" name="Int. J. Syst. Evol. Microbiol.">
        <title>Anaerobacillus isosaccharinicus sp. nov., an alkaliphilic bacterium which degrades isosaccharinic acid.</title>
        <authorList>
            <person name="Bassil N.M."/>
            <person name="Lloyd J.R."/>
        </authorList>
    </citation>
    <scope>NUCLEOTIDE SEQUENCE [LARGE SCALE GENOMIC DNA]</scope>
    <source>
        <strain evidence="1 2">NB2006</strain>
    </source>
</reference>
<name>A0A7S7L8G3_9BACI</name>
<reference evidence="1 2" key="1">
    <citation type="journal article" date="2017" name="Genome Announc.">
        <title>Draft Genome Sequences of Four Alkaliphilic Bacteria Belonging to the Anaerobacillus Genus.</title>
        <authorList>
            <person name="Bassil N.M."/>
            <person name="Lloyd J.R."/>
        </authorList>
    </citation>
    <scope>NUCLEOTIDE SEQUENCE [LARGE SCALE GENOMIC DNA]</scope>
    <source>
        <strain evidence="1 2">NB2006</strain>
    </source>
</reference>
<evidence type="ECO:0000313" key="2">
    <source>
        <dbReference type="Proteomes" id="UP000180175"/>
    </source>
</evidence>
<dbReference type="Proteomes" id="UP000180175">
    <property type="component" value="Chromosome"/>
</dbReference>
<organism evidence="1 2">
    <name type="scientific">Anaerobacillus isosaccharinicus</name>
    <dbReference type="NCBI Taxonomy" id="1532552"/>
    <lineage>
        <taxon>Bacteria</taxon>
        <taxon>Bacillati</taxon>
        <taxon>Bacillota</taxon>
        <taxon>Bacilli</taxon>
        <taxon>Bacillales</taxon>
        <taxon>Bacillaceae</taxon>
        <taxon>Anaerobacillus</taxon>
    </lineage>
</organism>
<protein>
    <submittedName>
        <fullName evidence="1">Uncharacterized protein</fullName>
    </submittedName>
</protein>